<dbReference type="AlphaFoldDB" id="E2A5R8"/>
<dbReference type="InParanoid" id="E2A5R8"/>
<protein>
    <submittedName>
        <fullName evidence="1">Uncharacterized protein</fullName>
    </submittedName>
</protein>
<keyword evidence="2" id="KW-1185">Reference proteome</keyword>
<evidence type="ECO:0000313" key="2">
    <source>
        <dbReference type="Proteomes" id="UP000000311"/>
    </source>
</evidence>
<evidence type="ECO:0000313" key="1">
    <source>
        <dbReference type="EMBL" id="EFN71221.1"/>
    </source>
</evidence>
<reference evidence="1 2" key="1">
    <citation type="journal article" date="2010" name="Science">
        <title>Genomic comparison of the ants Camponotus floridanus and Harpegnathos saltator.</title>
        <authorList>
            <person name="Bonasio R."/>
            <person name="Zhang G."/>
            <person name="Ye C."/>
            <person name="Mutti N.S."/>
            <person name="Fang X."/>
            <person name="Qin N."/>
            <person name="Donahue G."/>
            <person name="Yang P."/>
            <person name="Li Q."/>
            <person name="Li C."/>
            <person name="Zhang P."/>
            <person name="Huang Z."/>
            <person name="Berger S.L."/>
            <person name="Reinberg D."/>
            <person name="Wang J."/>
            <person name="Liebig J."/>
        </authorList>
    </citation>
    <scope>NUCLEOTIDE SEQUENCE [LARGE SCALE GENOMIC DNA]</scope>
    <source>
        <strain evidence="2">C129</strain>
    </source>
</reference>
<gene>
    <name evidence="1" type="ORF">EAG_00025</name>
</gene>
<name>E2A5R8_CAMFO</name>
<feature type="non-terminal residue" evidence="1">
    <location>
        <position position="27"/>
    </location>
</feature>
<sequence>FSTDEKITLIEIIEKKKDIIENKQTDG</sequence>
<accession>E2A5R8</accession>
<proteinExistence type="predicted"/>
<organism evidence="2">
    <name type="scientific">Camponotus floridanus</name>
    <name type="common">Florida carpenter ant</name>
    <dbReference type="NCBI Taxonomy" id="104421"/>
    <lineage>
        <taxon>Eukaryota</taxon>
        <taxon>Metazoa</taxon>
        <taxon>Ecdysozoa</taxon>
        <taxon>Arthropoda</taxon>
        <taxon>Hexapoda</taxon>
        <taxon>Insecta</taxon>
        <taxon>Pterygota</taxon>
        <taxon>Neoptera</taxon>
        <taxon>Endopterygota</taxon>
        <taxon>Hymenoptera</taxon>
        <taxon>Apocrita</taxon>
        <taxon>Aculeata</taxon>
        <taxon>Formicoidea</taxon>
        <taxon>Formicidae</taxon>
        <taxon>Formicinae</taxon>
        <taxon>Camponotus</taxon>
    </lineage>
</organism>
<dbReference type="Proteomes" id="UP000000311">
    <property type="component" value="Unassembled WGS sequence"/>
</dbReference>
<dbReference type="EMBL" id="GL437030">
    <property type="protein sequence ID" value="EFN71221.1"/>
    <property type="molecule type" value="Genomic_DNA"/>
</dbReference>
<feature type="non-terminal residue" evidence="1">
    <location>
        <position position="1"/>
    </location>
</feature>